<evidence type="ECO:0000256" key="3">
    <source>
        <dbReference type="ARBA" id="ARBA00022989"/>
    </source>
</evidence>
<sequence length="462" mass="49847">MAVTSRLGTARIPVVRIGAWTTTALAAVAVLAAIGWALPADRIVAVALVSLVVAVGASLLDPMAVPLLSMLGMIVVQRVGGGVSLSLSDFVLFGATWVALALGPRPFSRPMRALLWISAFYQLTTLFTVIANPYTANVVEWCHAWMLVAGALVVGWALGRSGHASAALALLLAPCAAIAVGTLFTWLTQAARGDFGAVYLFWPYGMHKNYIGTTLAFAAAVMYARPPWLRWPRNLTRALFWLFVLAVAASQARQAYVSLAVGLVILMLRPGQGVRHSRWVLVPIVVAVVFVLTSTHEQVDSGNQFNSTYQRLSWFQDSLTVWRVAPLFGVGLRWWYTGKYFSFQPPNAELEVLSSTGVVGLTGFVVLAIGGLWVLWKVRADFGTVAFTVVLMRLVQGQLDLFWVAVSVSVPYLIAGVCVGAAALADERGDLPPSRRAKGRHHVPPPELAPPSYRPTTTMVSP</sequence>
<keyword evidence="4 6" id="KW-0472">Membrane</keyword>
<dbReference type="PANTHER" id="PTHR37422:SF13">
    <property type="entry name" value="LIPOPOLYSACCHARIDE BIOSYNTHESIS PROTEIN PA4999-RELATED"/>
    <property type="match status" value="1"/>
</dbReference>
<feature type="domain" description="O-antigen ligase-related" evidence="7">
    <location>
        <begin position="238"/>
        <end position="364"/>
    </location>
</feature>
<organism evidence="8 9">
    <name type="scientific">Luteimicrobium subarcticum</name>
    <dbReference type="NCBI Taxonomy" id="620910"/>
    <lineage>
        <taxon>Bacteria</taxon>
        <taxon>Bacillati</taxon>
        <taxon>Actinomycetota</taxon>
        <taxon>Actinomycetes</taxon>
        <taxon>Micrococcales</taxon>
        <taxon>Luteimicrobium</taxon>
    </lineage>
</organism>
<dbReference type="GO" id="GO:0016020">
    <property type="term" value="C:membrane"/>
    <property type="evidence" value="ECO:0007669"/>
    <property type="project" value="UniProtKB-SubCell"/>
</dbReference>
<comment type="caution">
    <text evidence="8">The sequence shown here is derived from an EMBL/GenBank/DDBJ whole genome shotgun (WGS) entry which is preliminary data.</text>
</comment>
<gene>
    <name evidence="8" type="ORF">CLV34_1593</name>
</gene>
<evidence type="ECO:0000256" key="2">
    <source>
        <dbReference type="ARBA" id="ARBA00022692"/>
    </source>
</evidence>
<dbReference type="Pfam" id="PF04932">
    <property type="entry name" value="Wzy_C"/>
    <property type="match status" value="1"/>
</dbReference>
<feature type="transmembrane region" description="Helical" evidence="6">
    <location>
        <begin position="280"/>
        <end position="299"/>
    </location>
</feature>
<feature type="transmembrane region" description="Helical" evidence="6">
    <location>
        <begin position="138"/>
        <end position="158"/>
    </location>
</feature>
<evidence type="ECO:0000313" key="8">
    <source>
        <dbReference type="EMBL" id="PJI94107.1"/>
    </source>
</evidence>
<feature type="transmembrane region" description="Helical" evidence="6">
    <location>
        <begin position="401"/>
        <end position="425"/>
    </location>
</feature>
<feature type="region of interest" description="Disordered" evidence="5">
    <location>
        <begin position="430"/>
        <end position="462"/>
    </location>
</feature>
<feature type="transmembrane region" description="Helical" evidence="6">
    <location>
        <begin position="164"/>
        <end position="188"/>
    </location>
</feature>
<dbReference type="InterPro" id="IPR007016">
    <property type="entry name" value="O-antigen_ligase-rel_domated"/>
</dbReference>
<evidence type="ECO:0000256" key="1">
    <source>
        <dbReference type="ARBA" id="ARBA00004141"/>
    </source>
</evidence>
<dbReference type="Proteomes" id="UP000231586">
    <property type="component" value="Unassembled WGS sequence"/>
</dbReference>
<evidence type="ECO:0000259" key="7">
    <source>
        <dbReference type="Pfam" id="PF04932"/>
    </source>
</evidence>
<dbReference type="AlphaFoldDB" id="A0A2M8WT30"/>
<evidence type="ECO:0000313" key="9">
    <source>
        <dbReference type="Proteomes" id="UP000231586"/>
    </source>
</evidence>
<evidence type="ECO:0000256" key="6">
    <source>
        <dbReference type="SAM" id="Phobius"/>
    </source>
</evidence>
<dbReference type="PANTHER" id="PTHR37422">
    <property type="entry name" value="TEICHURONIC ACID BIOSYNTHESIS PROTEIN TUAE"/>
    <property type="match status" value="1"/>
</dbReference>
<keyword evidence="9" id="KW-1185">Reference proteome</keyword>
<feature type="transmembrane region" description="Helical" evidence="6">
    <location>
        <begin position="209"/>
        <end position="226"/>
    </location>
</feature>
<feature type="transmembrane region" description="Helical" evidence="6">
    <location>
        <begin position="79"/>
        <end position="101"/>
    </location>
</feature>
<accession>A0A2M8WT30</accession>
<feature type="transmembrane region" description="Helical" evidence="6">
    <location>
        <begin position="113"/>
        <end position="131"/>
    </location>
</feature>
<evidence type="ECO:0000256" key="4">
    <source>
        <dbReference type="ARBA" id="ARBA00023136"/>
    </source>
</evidence>
<feature type="transmembrane region" description="Helical" evidence="6">
    <location>
        <begin position="43"/>
        <end position="67"/>
    </location>
</feature>
<keyword evidence="2 6" id="KW-0812">Transmembrane</keyword>
<dbReference type="EMBL" id="PGTZ01000007">
    <property type="protein sequence ID" value="PJI94107.1"/>
    <property type="molecule type" value="Genomic_DNA"/>
</dbReference>
<feature type="transmembrane region" description="Helical" evidence="6">
    <location>
        <begin position="238"/>
        <end position="268"/>
    </location>
</feature>
<name>A0A2M8WT30_9MICO</name>
<proteinExistence type="predicted"/>
<dbReference type="InterPro" id="IPR051533">
    <property type="entry name" value="WaaL-like"/>
</dbReference>
<evidence type="ECO:0000256" key="5">
    <source>
        <dbReference type="SAM" id="MobiDB-lite"/>
    </source>
</evidence>
<keyword evidence="8" id="KW-0436">Ligase</keyword>
<feature type="transmembrane region" description="Helical" evidence="6">
    <location>
        <begin position="12"/>
        <end position="37"/>
    </location>
</feature>
<reference evidence="8 9" key="1">
    <citation type="submission" date="2017-11" db="EMBL/GenBank/DDBJ databases">
        <title>Genomic Encyclopedia of Archaeal and Bacterial Type Strains, Phase II (KMG-II): From Individual Species to Whole Genera.</title>
        <authorList>
            <person name="Goeker M."/>
        </authorList>
    </citation>
    <scope>NUCLEOTIDE SEQUENCE [LARGE SCALE GENOMIC DNA]</scope>
    <source>
        <strain evidence="8 9">DSM 22413</strain>
    </source>
</reference>
<dbReference type="GO" id="GO:0016874">
    <property type="term" value="F:ligase activity"/>
    <property type="evidence" value="ECO:0007669"/>
    <property type="project" value="UniProtKB-KW"/>
</dbReference>
<feature type="transmembrane region" description="Helical" evidence="6">
    <location>
        <begin position="357"/>
        <end position="376"/>
    </location>
</feature>
<feature type="transmembrane region" description="Helical" evidence="6">
    <location>
        <begin position="319"/>
        <end position="336"/>
    </location>
</feature>
<comment type="subcellular location">
    <subcellularLocation>
        <location evidence="1">Membrane</location>
        <topology evidence="1">Multi-pass membrane protein</topology>
    </subcellularLocation>
</comment>
<protein>
    <submittedName>
        <fullName evidence="8">O-antigen ligase</fullName>
    </submittedName>
</protein>
<keyword evidence="3 6" id="KW-1133">Transmembrane helix</keyword>